<evidence type="ECO:0000313" key="1">
    <source>
        <dbReference type="EMBL" id="KAK8546008.1"/>
    </source>
</evidence>
<keyword evidence="2" id="KW-1185">Reference proteome</keyword>
<evidence type="ECO:0000313" key="2">
    <source>
        <dbReference type="Proteomes" id="UP001472677"/>
    </source>
</evidence>
<protein>
    <submittedName>
        <fullName evidence="1">Uncharacterized protein</fullName>
    </submittedName>
</protein>
<name>A0ABR2DSV8_9ROSI</name>
<accession>A0ABR2DSV8</accession>
<comment type="caution">
    <text evidence="1">The sequence shown here is derived from an EMBL/GenBank/DDBJ whole genome shotgun (WGS) entry which is preliminary data.</text>
</comment>
<reference evidence="1 2" key="1">
    <citation type="journal article" date="2024" name="G3 (Bethesda)">
        <title>Genome assembly of Hibiscus sabdariffa L. provides insights into metabolisms of medicinal natural products.</title>
        <authorList>
            <person name="Kim T."/>
        </authorList>
    </citation>
    <scope>NUCLEOTIDE SEQUENCE [LARGE SCALE GENOMIC DNA]</scope>
    <source>
        <strain evidence="1">TK-2024</strain>
        <tissue evidence="1">Old leaves</tissue>
    </source>
</reference>
<dbReference type="EMBL" id="JBBPBM010000023">
    <property type="protein sequence ID" value="KAK8546008.1"/>
    <property type="molecule type" value="Genomic_DNA"/>
</dbReference>
<sequence>MKPRLPNYAIGNLHGIAVSTYNSAERDIELHELSYLAREALDVFNDQLGQQLQTTGGWDDRQQQTPTIKTQQQFMTMAEAADERKGE</sequence>
<dbReference type="Proteomes" id="UP001472677">
    <property type="component" value="Unassembled WGS sequence"/>
</dbReference>
<proteinExistence type="predicted"/>
<organism evidence="1 2">
    <name type="scientific">Hibiscus sabdariffa</name>
    <name type="common">roselle</name>
    <dbReference type="NCBI Taxonomy" id="183260"/>
    <lineage>
        <taxon>Eukaryota</taxon>
        <taxon>Viridiplantae</taxon>
        <taxon>Streptophyta</taxon>
        <taxon>Embryophyta</taxon>
        <taxon>Tracheophyta</taxon>
        <taxon>Spermatophyta</taxon>
        <taxon>Magnoliopsida</taxon>
        <taxon>eudicotyledons</taxon>
        <taxon>Gunneridae</taxon>
        <taxon>Pentapetalae</taxon>
        <taxon>rosids</taxon>
        <taxon>malvids</taxon>
        <taxon>Malvales</taxon>
        <taxon>Malvaceae</taxon>
        <taxon>Malvoideae</taxon>
        <taxon>Hibiscus</taxon>
    </lineage>
</organism>
<gene>
    <name evidence="1" type="ORF">V6N12_026812</name>
</gene>